<proteinExistence type="predicted"/>
<dbReference type="GO" id="GO:0006508">
    <property type="term" value="P:proteolysis"/>
    <property type="evidence" value="ECO:0007669"/>
    <property type="project" value="UniProtKB-KW"/>
</dbReference>
<dbReference type="CDD" id="cd00190">
    <property type="entry name" value="Tryp_SPc"/>
    <property type="match status" value="1"/>
</dbReference>
<dbReference type="InterPro" id="IPR050127">
    <property type="entry name" value="Serine_Proteases_S1"/>
</dbReference>
<keyword evidence="10" id="KW-1185">Reference proteome</keyword>
<keyword evidence="2" id="KW-0964">Secreted</keyword>
<dbReference type="AlphaFoldDB" id="A0AAV2R6E9"/>
<dbReference type="InterPro" id="IPR043504">
    <property type="entry name" value="Peptidase_S1_PA_chymotrypsin"/>
</dbReference>
<dbReference type="InterPro" id="IPR001314">
    <property type="entry name" value="Peptidase_S1A"/>
</dbReference>
<dbReference type="Pfam" id="PF00089">
    <property type="entry name" value="Trypsin"/>
    <property type="match status" value="1"/>
</dbReference>
<gene>
    <name evidence="9" type="ORF">MNOR_LOCUS21395</name>
</gene>
<reference evidence="9 10" key="1">
    <citation type="submission" date="2024-05" db="EMBL/GenBank/DDBJ databases">
        <authorList>
            <person name="Wallberg A."/>
        </authorList>
    </citation>
    <scope>NUCLEOTIDE SEQUENCE [LARGE SCALE GENOMIC DNA]</scope>
</reference>
<keyword evidence="4" id="KW-0378">Hydrolase</keyword>
<feature type="signal peptide" evidence="7">
    <location>
        <begin position="1"/>
        <end position="39"/>
    </location>
</feature>
<dbReference type="SUPFAM" id="SSF50494">
    <property type="entry name" value="Trypsin-like serine proteases"/>
    <property type="match status" value="1"/>
</dbReference>
<dbReference type="PANTHER" id="PTHR24264">
    <property type="entry name" value="TRYPSIN-RELATED"/>
    <property type="match status" value="1"/>
</dbReference>
<keyword evidence="5" id="KW-0720">Serine protease</keyword>
<evidence type="ECO:0000256" key="5">
    <source>
        <dbReference type="ARBA" id="ARBA00022825"/>
    </source>
</evidence>
<dbReference type="SMART" id="SM00020">
    <property type="entry name" value="Tryp_SPc"/>
    <property type="match status" value="1"/>
</dbReference>
<comment type="caution">
    <text evidence="9">The sequence shown here is derived from an EMBL/GenBank/DDBJ whole genome shotgun (WGS) entry which is preliminary data.</text>
</comment>
<keyword evidence="6" id="KW-1015">Disulfide bond</keyword>
<feature type="domain" description="Peptidase S1" evidence="8">
    <location>
        <begin position="53"/>
        <end position="285"/>
    </location>
</feature>
<dbReference type="PRINTS" id="PR00722">
    <property type="entry name" value="CHYMOTRYPSIN"/>
</dbReference>
<sequence>MPVYMEKHIRTHGNHSSSSRCRMFMIILFTVFLFKSGSPISERNCGTILSKRIVGGAASEISHQPWMAHMRFKVQNRSVNCGASLIQKQWLLSTAHCFRKLRDDSLLIIRLGYTDLIKPNSYSRIAVTNKKYIHIHPNFSPTSAENDISLIQLPREVTMNPYIKTICLGNEFDIPFEKTAVAAGWGSHDYRVTKVSKSLHTVILDVTRRAYCNSYTRSTNFICAYTPGKDTCIGDSGGPLSVVRSGKWTQVGIISHGPRECGLVAKPGVYTNLSKFRSWISNIIRTHS</sequence>
<evidence type="ECO:0000256" key="1">
    <source>
        <dbReference type="ARBA" id="ARBA00004613"/>
    </source>
</evidence>
<dbReference type="FunFam" id="2.40.10.10:FF:000068">
    <property type="entry name" value="transmembrane protease serine 2"/>
    <property type="match status" value="1"/>
</dbReference>
<evidence type="ECO:0000313" key="10">
    <source>
        <dbReference type="Proteomes" id="UP001497623"/>
    </source>
</evidence>
<dbReference type="EMBL" id="CAXKWB010017190">
    <property type="protein sequence ID" value="CAL4118225.1"/>
    <property type="molecule type" value="Genomic_DNA"/>
</dbReference>
<evidence type="ECO:0000256" key="4">
    <source>
        <dbReference type="ARBA" id="ARBA00022801"/>
    </source>
</evidence>
<dbReference type="GO" id="GO:0004252">
    <property type="term" value="F:serine-type endopeptidase activity"/>
    <property type="evidence" value="ECO:0007669"/>
    <property type="project" value="InterPro"/>
</dbReference>
<protein>
    <recommendedName>
        <fullName evidence="8">Peptidase S1 domain-containing protein</fullName>
    </recommendedName>
</protein>
<evidence type="ECO:0000256" key="6">
    <source>
        <dbReference type="ARBA" id="ARBA00023157"/>
    </source>
</evidence>
<name>A0AAV2R6E9_MEGNR</name>
<dbReference type="PROSITE" id="PS50240">
    <property type="entry name" value="TRYPSIN_DOM"/>
    <property type="match status" value="1"/>
</dbReference>
<evidence type="ECO:0000313" key="9">
    <source>
        <dbReference type="EMBL" id="CAL4118225.1"/>
    </source>
</evidence>
<comment type="subcellular location">
    <subcellularLocation>
        <location evidence="1">Secreted</location>
    </subcellularLocation>
</comment>
<evidence type="ECO:0000259" key="8">
    <source>
        <dbReference type="PROSITE" id="PS50240"/>
    </source>
</evidence>
<accession>A0AAV2R6E9</accession>
<dbReference type="PANTHER" id="PTHR24264:SF65">
    <property type="entry name" value="SRCR DOMAIN-CONTAINING PROTEIN"/>
    <property type="match status" value="1"/>
</dbReference>
<dbReference type="InterPro" id="IPR001254">
    <property type="entry name" value="Trypsin_dom"/>
</dbReference>
<evidence type="ECO:0000256" key="2">
    <source>
        <dbReference type="ARBA" id="ARBA00022525"/>
    </source>
</evidence>
<dbReference type="GO" id="GO:0005615">
    <property type="term" value="C:extracellular space"/>
    <property type="evidence" value="ECO:0007669"/>
    <property type="project" value="TreeGrafter"/>
</dbReference>
<keyword evidence="3" id="KW-0645">Protease</keyword>
<dbReference type="InterPro" id="IPR033116">
    <property type="entry name" value="TRYPSIN_SER"/>
</dbReference>
<feature type="chain" id="PRO_5043461131" description="Peptidase S1 domain-containing protein" evidence="7">
    <location>
        <begin position="40"/>
        <end position="288"/>
    </location>
</feature>
<dbReference type="Gene3D" id="2.40.10.10">
    <property type="entry name" value="Trypsin-like serine proteases"/>
    <property type="match status" value="1"/>
</dbReference>
<dbReference type="InterPro" id="IPR009003">
    <property type="entry name" value="Peptidase_S1_PA"/>
</dbReference>
<dbReference type="PROSITE" id="PS00135">
    <property type="entry name" value="TRYPSIN_SER"/>
    <property type="match status" value="1"/>
</dbReference>
<organism evidence="9 10">
    <name type="scientific">Meganyctiphanes norvegica</name>
    <name type="common">Northern krill</name>
    <name type="synonym">Thysanopoda norvegica</name>
    <dbReference type="NCBI Taxonomy" id="48144"/>
    <lineage>
        <taxon>Eukaryota</taxon>
        <taxon>Metazoa</taxon>
        <taxon>Ecdysozoa</taxon>
        <taxon>Arthropoda</taxon>
        <taxon>Crustacea</taxon>
        <taxon>Multicrustacea</taxon>
        <taxon>Malacostraca</taxon>
        <taxon>Eumalacostraca</taxon>
        <taxon>Eucarida</taxon>
        <taxon>Euphausiacea</taxon>
        <taxon>Euphausiidae</taxon>
        <taxon>Meganyctiphanes</taxon>
    </lineage>
</organism>
<evidence type="ECO:0000256" key="7">
    <source>
        <dbReference type="SAM" id="SignalP"/>
    </source>
</evidence>
<keyword evidence="7" id="KW-0732">Signal</keyword>
<evidence type="ECO:0000256" key="3">
    <source>
        <dbReference type="ARBA" id="ARBA00022670"/>
    </source>
</evidence>
<dbReference type="Proteomes" id="UP001497623">
    <property type="component" value="Unassembled WGS sequence"/>
</dbReference>